<keyword evidence="1" id="KW-0863">Zinc-finger</keyword>
<dbReference type="SUPFAM" id="SSF57756">
    <property type="entry name" value="Retrovirus zinc finger-like domains"/>
    <property type="match status" value="1"/>
</dbReference>
<reference evidence="3 4" key="1">
    <citation type="submission" date="2017-11" db="EMBL/GenBank/DDBJ databases">
        <title>De-novo sequencing of pomegranate (Punica granatum L.) genome.</title>
        <authorList>
            <person name="Akparov Z."/>
            <person name="Amiraslanov A."/>
            <person name="Hajiyeva S."/>
            <person name="Abbasov M."/>
            <person name="Kaur K."/>
            <person name="Hamwieh A."/>
            <person name="Solovyev V."/>
            <person name="Salamov A."/>
            <person name="Braich B."/>
            <person name="Kosarev P."/>
            <person name="Mahmoud A."/>
            <person name="Hajiyev E."/>
            <person name="Babayeva S."/>
            <person name="Izzatullayeva V."/>
            <person name="Mammadov A."/>
            <person name="Mammadov A."/>
            <person name="Sharifova S."/>
            <person name="Ojaghi J."/>
            <person name="Eynullazada K."/>
            <person name="Bayramov B."/>
            <person name="Abdulazimova A."/>
            <person name="Shahmuradov I."/>
        </authorList>
    </citation>
    <scope>NUCLEOTIDE SEQUENCE [LARGE SCALE GENOMIC DNA]</scope>
    <source>
        <strain evidence="4">cv. AG2017</strain>
        <tissue evidence="3">Leaf</tissue>
    </source>
</reference>
<dbReference type="AlphaFoldDB" id="A0A2I0J8D3"/>
<evidence type="ECO:0000313" key="3">
    <source>
        <dbReference type="EMBL" id="PKI52522.1"/>
    </source>
</evidence>
<dbReference type="GO" id="GO:0008270">
    <property type="term" value="F:zinc ion binding"/>
    <property type="evidence" value="ECO:0007669"/>
    <property type="project" value="UniProtKB-KW"/>
</dbReference>
<dbReference type="PROSITE" id="PS50158">
    <property type="entry name" value="ZF_CCHC"/>
    <property type="match status" value="1"/>
</dbReference>
<protein>
    <recommendedName>
        <fullName evidence="2">CCHC-type domain-containing protein</fullName>
    </recommendedName>
</protein>
<dbReference type="EMBL" id="PGOL01001927">
    <property type="protein sequence ID" value="PKI52522.1"/>
    <property type="molecule type" value="Genomic_DNA"/>
</dbReference>
<evidence type="ECO:0000256" key="1">
    <source>
        <dbReference type="PROSITE-ProRule" id="PRU00047"/>
    </source>
</evidence>
<keyword evidence="1" id="KW-0862">Zinc</keyword>
<keyword evidence="4" id="KW-1185">Reference proteome</keyword>
<evidence type="ECO:0000259" key="2">
    <source>
        <dbReference type="PROSITE" id="PS50158"/>
    </source>
</evidence>
<feature type="domain" description="CCHC-type" evidence="2">
    <location>
        <begin position="2"/>
        <end position="17"/>
    </location>
</feature>
<dbReference type="SMART" id="SM00343">
    <property type="entry name" value="ZnF_C2HC"/>
    <property type="match status" value="1"/>
</dbReference>
<evidence type="ECO:0000313" key="4">
    <source>
        <dbReference type="Proteomes" id="UP000233551"/>
    </source>
</evidence>
<sequence>MCWNCKEQGHLKKNCSKMNGKGKSIGPSATAEAVERDSDEGELVLEAIEVTQAHEDVSGDMLATILDSSETSWILNSGCSYYMCPNRELFTTYEGGPTVIETSLLGLYSVGTE</sequence>
<dbReference type="InterPro" id="IPR001878">
    <property type="entry name" value="Znf_CCHC"/>
</dbReference>
<dbReference type="InterPro" id="IPR036875">
    <property type="entry name" value="Znf_CCHC_sf"/>
</dbReference>
<dbReference type="GO" id="GO:0003676">
    <property type="term" value="F:nucleic acid binding"/>
    <property type="evidence" value="ECO:0007669"/>
    <property type="project" value="InterPro"/>
</dbReference>
<organism evidence="3 4">
    <name type="scientific">Punica granatum</name>
    <name type="common">Pomegranate</name>
    <dbReference type="NCBI Taxonomy" id="22663"/>
    <lineage>
        <taxon>Eukaryota</taxon>
        <taxon>Viridiplantae</taxon>
        <taxon>Streptophyta</taxon>
        <taxon>Embryophyta</taxon>
        <taxon>Tracheophyta</taxon>
        <taxon>Spermatophyta</taxon>
        <taxon>Magnoliopsida</taxon>
        <taxon>eudicotyledons</taxon>
        <taxon>Gunneridae</taxon>
        <taxon>Pentapetalae</taxon>
        <taxon>rosids</taxon>
        <taxon>malvids</taxon>
        <taxon>Myrtales</taxon>
        <taxon>Lythraceae</taxon>
        <taxon>Punica</taxon>
    </lineage>
</organism>
<name>A0A2I0J8D3_PUNGR</name>
<accession>A0A2I0J8D3</accession>
<comment type="caution">
    <text evidence="3">The sequence shown here is derived from an EMBL/GenBank/DDBJ whole genome shotgun (WGS) entry which is preliminary data.</text>
</comment>
<proteinExistence type="predicted"/>
<gene>
    <name evidence="3" type="ORF">CRG98_027094</name>
</gene>
<dbReference type="Proteomes" id="UP000233551">
    <property type="component" value="Unassembled WGS sequence"/>
</dbReference>
<keyword evidence="1" id="KW-0479">Metal-binding</keyword>